<evidence type="ECO:0000313" key="1">
    <source>
        <dbReference type="EMBL" id="SVD35893.1"/>
    </source>
</evidence>
<dbReference type="AlphaFoldDB" id="A0A382UNP2"/>
<reference evidence="1" key="1">
    <citation type="submission" date="2018-05" db="EMBL/GenBank/DDBJ databases">
        <authorList>
            <person name="Lanie J.A."/>
            <person name="Ng W.-L."/>
            <person name="Kazmierczak K.M."/>
            <person name="Andrzejewski T.M."/>
            <person name="Davidsen T.M."/>
            <person name="Wayne K.J."/>
            <person name="Tettelin H."/>
            <person name="Glass J.I."/>
            <person name="Rusch D."/>
            <person name="Podicherti R."/>
            <person name="Tsui H.-C.T."/>
            <person name="Winkler M.E."/>
        </authorList>
    </citation>
    <scope>NUCLEOTIDE SEQUENCE</scope>
</reference>
<accession>A0A382UNP2</accession>
<gene>
    <name evidence="1" type="ORF">METZ01_LOCUS388747</name>
</gene>
<protein>
    <submittedName>
        <fullName evidence="1">Uncharacterized protein</fullName>
    </submittedName>
</protein>
<feature type="non-terminal residue" evidence="1">
    <location>
        <position position="27"/>
    </location>
</feature>
<feature type="non-terminal residue" evidence="1">
    <location>
        <position position="1"/>
    </location>
</feature>
<sequence length="27" mass="3102">VRSRARRLASGRSSLCTCVLRRRISQL</sequence>
<proteinExistence type="predicted"/>
<name>A0A382UNP2_9ZZZZ</name>
<organism evidence="1">
    <name type="scientific">marine metagenome</name>
    <dbReference type="NCBI Taxonomy" id="408172"/>
    <lineage>
        <taxon>unclassified sequences</taxon>
        <taxon>metagenomes</taxon>
        <taxon>ecological metagenomes</taxon>
    </lineage>
</organism>
<dbReference type="EMBL" id="UINC01145637">
    <property type="protein sequence ID" value="SVD35893.1"/>
    <property type="molecule type" value="Genomic_DNA"/>
</dbReference>